<reference evidence="1 2" key="1">
    <citation type="submission" date="2014-02" db="EMBL/GenBank/DDBJ databases">
        <title>Transposable element dynamics among asymbiotic and ectomycorrhizal Amanita fungi.</title>
        <authorList>
            <consortium name="DOE Joint Genome Institute"/>
            <person name="Hess J."/>
            <person name="Skrede I."/>
            <person name="Wolfe B."/>
            <person name="LaButti K."/>
            <person name="Ohm R.A."/>
            <person name="Grigoriev I.V."/>
            <person name="Pringle A."/>
        </authorList>
    </citation>
    <scope>NUCLEOTIDE SEQUENCE [LARGE SCALE GENOMIC DNA]</scope>
    <source>
        <strain evidence="1 2">SKay4041</strain>
    </source>
</reference>
<gene>
    <name evidence="1" type="ORF">AMATHDRAFT_93331</name>
</gene>
<evidence type="ECO:0000313" key="1">
    <source>
        <dbReference type="EMBL" id="PFH44706.1"/>
    </source>
</evidence>
<dbReference type="Proteomes" id="UP000242287">
    <property type="component" value="Unassembled WGS sequence"/>
</dbReference>
<evidence type="ECO:0000313" key="2">
    <source>
        <dbReference type="Proteomes" id="UP000242287"/>
    </source>
</evidence>
<sequence>ALSFPGNSALPVNKYNRCVSFPSPIILPFLSFSVQVPLLKSTCPPPSSRRLMDSRQFGASG</sequence>
<organism evidence="1 2">
    <name type="scientific">Amanita thiersii Skay4041</name>
    <dbReference type="NCBI Taxonomy" id="703135"/>
    <lineage>
        <taxon>Eukaryota</taxon>
        <taxon>Fungi</taxon>
        <taxon>Dikarya</taxon>
        <taxon>Basidiomycota</taxon>
        <taxon>Agaricomycotina</taxon>
        <taxon>Agaricomycetes</taxon>
        <taxon>Agaricomycetidae</taxon>
        <taxon>Agaricales</taxon>
        <taxon>Pluteineae</taxon>
        <taxon>Amanitaceae</taxon>
        <taxon>Amanita</taxon>
    </lineage>
</organism>
<feature type="non-terminal residue" evidence="1">
    <location>
        <position position="1"/>
    </location>
</feature>
<proteinExistence type="predicted"/>
<feature type="non-terminal residue" evidence="1">
    <location>
        <position position="61"/>
    </location>
</feature>
<accession>A0A2A9NAB0</accession>
<dbReference type="EMBL" id="KZ303000">
    <property type="protein sequence ID" value="PFH44706.1"/>
    <property type="molecule type" value="Genomic_DNA"/>
</dbReference>
<dbReference type="AlphaFoldDB" id="A0A2A9NAB0"/>
<name>A0A2A9NAB0_9AGAR</name>
<protein>
    <submittedName>
        <fullName evidence="1">Uncharacterized protein</fullName>
    </submittedName>
</protein>
<keyword evidence="2" id="KW-1185">Reference proteome</keyword>